<keyword evidence="4" id="KW-1185">Reference proteome</keyword>
<evidence type="ECO:0000259" key="2">
    <source>
        <dbReference type="Pfam" id="PF15609"/>
    </source>
</evidence>
<dbReference type="AlphaFoldDB" id="A0A1I2I1Y0"/>
<dbReference type="InterPro" id="IPR000836">
    <property type="entry name" value="PRTase_dom"/>
</dbReference>
<dbReference type="Proteomes" id="UP000199645">
    <property type="component" value="Unassembled WGS sequence"/>
</dbReference>
<dbReference type="Pfam" id="PF12500">
    <property type="entry name" value="TRSP"/>
    <property type="match status" value="1"/>
</dbReference>
<proteinExistence type="predicted"/>
<dbReference type="CDD" id="cd06223">
    <property type="entry name" value="PRTases_typeI"/>
    <property type="match status" value="1"/>
</dbReference>
<feature type="domain" description="TRSP" evidence="1">
    <location>
        <begin position="264"/>
        <end position="378"/>
    </location>
</feature>
<dbReference type="InterPro" id="IPR011214">
    <property type="entry name" value="UCP020967"/>
</dbReference>
<dbReference type="InterPro" id="IPR022537">
    <property type="entry name" value="TRSP_dom"/>
</dbReference>
<evidence type="ECO:0000313" key="4">
    <source>
        <dbReference type="Proteomes" id="UP000199645"/>
    </source>
</evidence>
<name>A0A1I2I1Y0_9ACTN</name>
<accession>A0A1I2I1Y0</accession>
<dbReference type="InterPro" id="IPR029057">
    <property type="entry name" value="PRTase-like"/>
</dbReference>
<evidence type="ECO:0000259" key="1">
    <source>
        <dbReference type="Pfam" id="PF12500"/>
    </source>
</evidence>
<dbReference type="PIRSF" id="PIRSF020967">
    <property type="entry name" value="UCP020967"/>
    <property type="match status" value="1"/>
</dbReference>
<organism evidence="3 4">
    <name type="scientific">Actinoplanes philippinensis</name>
    <dbReference type="NCBI Taxonomy" id="35752"/>
    <lineage>
        <taxon>Bacteria</taxon>
        <taxon>Bacillati</taxon>
        <taxon>Actinomycetota</taxon>
        <taxon>Actinomycetes</taxon>
        <taxon>Micromonosporales</taxon>
        <taxon>Micromonosporaceae</taxon>
        <taxon>Actinoplanes</taxon>
    </lineage>
</organism>
<gene>
    <name evidence="3" type="ORF">SAMN05421541_109212</name>
</gene>
<dbReference type="EMBL" id="FONV01000009">
    <property type="protein sequence ID" value="SFF36232.1"/>
    <property type="molecule type" value="Genomic_DNA"/>
</dbReference>
<evidence type="ECO:0000313" key="3">
    <source>
        <dbReference type="EMBL" id="SFF36232.1"/>
    </source>
</evidence>
<protein>
    <submittedName>
        <fullName evidence="3">TRSP domain C terminus to PRTase_2</fullName>
    </submittedName>
</protein>
<dbReference type="SUPFAM" id="SSF53271">
    <property type="entry name" value="PRTase-like"/>
    <property type="match status" value="1"/>
</dbReference>
<dbReference type="Gene3D" id="3.40.50.2020">
    <property type="match status" value="1"/>
</dbReference>
<dbReference type="STRING" id="35752.SAMN05421541_109212"/>
<feature type="domain" description="Orotate phosphoribosyltransferase-like" evidence="2">
    <location>
        <begin position="33"/>
        <end position="218"/>
    </location>
</feature>
<reference evidence="3 4" key="1">
    <citation type="submission" date="2016-10" db="EMBL/GenBank/DDBJ databases">
        <authorList>
            <person name="de Groot N.N."/>
        </authorList>
    </citation>
    <scope>NUCLEOTIDE SEQUENCE [LARGE SCALE GENOMIC DNA]</scope>
    <source>
        <strain evidence="3 4">DSM 43019</strain>
    </source>
</reference>
<dbReference type="RefSeq" id="WP_203779469.1">
    <property type="nucleotide sequence ID" value="NZ_BOMT01000053.1"/>
</dbReference>
<dbReference type="InterPro" id="IPR041688">
    <property type="entry name" value="PRTase_2"/>
</dbReference>
<sequence>MRAAAVGRAVWTGSWVSERLGVTVGGGAATRLLAGLALRDNPRRAHLLVSPVLGKHVPADPRAVLTAGRRLGHQVRRCLRRRGVPGRPLVIGLAETATALGHCVADVLGEAVCLHSTRRDQPGTVPAAEFTERHSHATRHLLVPHDPALLCDGAPVVLVDDEISTGATVADAIRVLHRLSPRRHYVVAALLDTAGPARWQALSAELGADITLVATARARVTLPAGVLDRGRDLGARHGTPPLTPPAAPEVTHLALPWPAGPPPSARHGFHPADRRRLDAALPRLAGAVPPARRLLVLGAEEHMYVPLRLAAALTGGGARVWFASTTRSPAITVDDPGYALRDAIRFPAAGEPGTRFAYNLGGLGADAVLLMTDQPAARVDGLVRALGAVSPRVWVAAS</sequence>
<dbReference type="Pfam" id="PF15609">
    <property type="entry name" value="PRTase_2"/>
    <property type="match status" value="1"/>
</dbReference>